<evidence type="ECO:0000256" key="6">
    <source>
        <dbReference type="ARBA" id="ARBA00022898"/>
    </source>
</evidence>
<dbReference type="InterPro" id="IPR001544">
    <property type="entry name" value="Aminotrans_IV"/>
</dbReference>
<dbReference type="PIRSF" id="PIRSF006468">
    <property type="entry name" value="BCAT1"/>
    <property type="match status" value="1"/>
</dbReference>
<evidence type="ECO:0000256" key="10">
    <source>
        <dbReference type="RuleBase" id="RU004517"/>
    </source>
</evidence>
<evidence type="ECO:0000313" key="11">
    <source>
        <dbReference type="EMBL" id="CAK8671937.1"/>
    </source>
</evidence>
<evidence type="ECO:0000256" key="7">
    <source>
        <dbReference type="ARBA" id="ARBA00023304"/>
    </source>
</evidence>
<evidence type="ECO:0000313" key="12">
    <source>
        <dbReference type="Proteomes" id="UP001642483"/>
    </source>
</evidence>
<comment type="catalytic activity">
    <reaction evidence="10">
        <text>L-valine + 2-oxoglutarate = 3-methyl-2-oxobutanoate + L-glutamate</text>
        <dbReference type="Rhea" id="RHEA:24813"/>
        <dbReference type="ChEBI" id="CHEBI:11851"/>
        <dbReference type="ChEBI" id="CHEBI:16810"/>
        <dbReference type="ChEBI" id="CHEBI:29985"/>
        <dbReference type="ChEBI" id="CHEBI:57762"/>
        <dbReference type="EC" id="2.6.1.42"/>
    </reaction>
</comment>
<dbReference type="PANTHER" id="PTHR11825:SF44">
    <property type="entry name" value="BRANCHED-CHAIN-AMINO-ACID AMINOTRANSFERASE"/>
    <property type="match status" value="1"/>
</dbReference>
<evidence type="ECO:0000256" key="1">
    <source>
        <dbReference type="ARBA" id="ARBA00001933"/>
    </source>
</evidence>
<evidence type="ECO:0000256" key="4">
    <source>
        <dbReference type="ARBA" id="ARBA00022605"/>
    </source>
</evidence>
<dbReference type="NCBIfam" id="TIGR01123">
    <property type="entry name" value="ilvE_II"/>
    <property type="match status" value="1"/>
</dbReference>
<keyword evidence="6 9" id="KW-0663">Pyridoxal phosphate</keyword>
<keyword evidence="3 10" id="KW-0032">Aminotransferase</keyword>
<dbReference type="NCBIfam" id="NF009897">
    <property type="entry name" value="PRK13357.1"/>
    <property type="match status" value="1"/>
</dbReference>
<reference evidence="11 12" key="1">
    <citation type="submission" date="2024-02" db="EMBL/GenBank/DDBJ databases">
        <authorList>
            <person name="Daric V."/>
            <person name="Darras S."/>
        </authorList>
    </citation>
    <scope>NUCLEOTIDE SEQUENCE [LARGE SCALE GENOMIC DNA]</scope>
</reference>
<evidence type="ECO:0000256" key="9">
    <source>
        <dbReference type="RuleBase" id="RU004516"/>
    </source>
</evidence>
<comment type="catalytic activity">
    <reaction evidence="10">
        <text>L-leucine + 2-oxoglutarate = 4-methyl-2-oxopentanoate + L-glutamate</text>
        <dbReference type="Rhea" id="RHEA:18321"/>
        <dbReference type="ChEBI" id="CHEBI:16810"/>
        <dbReference type="ChEBI" id="CHEBI:17865"/>
        <dbReference type="ChEBI" id="CHEBI:29985"/>
        <dbReference type="ChEBI" id="CHEBI:57427"/>
        <dbReference type="EC" id="2.6.1.42"/>
    </reaction>
</comment>
<name>A0ABP0EWW8_CLALP</name>
<accession>A0ABP0EWW8</accession>
<dbReference type="InterPro" id="IPR033939">
    <property type="entry name" value="BCAT_family"/>
</dbReference>
<dbReference type="InterPro" id="IPR005786">
    <property type="entry name" value="B_amino_transII"/>
</dbReference>
<keyword evidence="4 10" id="KW-0028">Amino-acid biosynthesis</keyword>
<dbReference type="PANTHER" id="PTHR11825">
    <property type="entry name" value="SUBGROUP IIII AMINOTRANSFERASE"/>
    <property type="match status" value="1"/>
</dbReference>
<evidence type="ECO:0000256" key="5">
    <source>
        <dbReference type="ARBA" id="ARBA00022679"/>
    </source>
</evidence>
<dbReference type="SUPFAM" id="SSF56752">
    <property type="entry name" value="D-aminoacid aminotransferase-like PLP-dependent enzymes"/>
    <property type="match status" value="1"/>
</dbReference>
<organism evidence="11 12">
    <name type="scientific">Clavelina lepadiformis</name>
    <name type="common">Light-bulb sea squirt</name>
    <name type="synonym">Ascidia lepadiformis</name>
    <dbReference type="NCBI Taxonomy" id="159417"/>
    <lineage>
        <taxon>Eukaryota</taxon>
        <taxon>Metazoa</taxon>
        <taxon>Chordata</taxon>
        <taxon>Tunicata</taxon>
        <taxon>Ascidiacea</taxon>
        <taxon>Aplousobranchia</taxon>
        <taxon>Clavelinidae</taxon>
        <taxon>Clavelina</taxon>
    </lineage>
</organism>
<dbReference type="InterPro" id="IPR043131">
    <property type="entry name" value="BCAT-like_N"/>
</dbReference>
<dbReference type="PROSITE" id="PS00770">
    <property type="entry name" value="AA_TRANSFER_CLASS_4"/>
    <property type="match status" value="1"/>
</dbReference>
<comment type="cofactor">
    <cofactor evidence="1 9">
        <name>pyridoxal 5'-phosphate</name>
        <dbReference type="ChEBI" id="CHEBI:597326"/>
    </cofactor>
</comment>
<dbReference type="InterPro" id="IPR018300">
    <property type="entry name" value="Aminotrans_IV_CS"/>
</dbReference>
<protein>
    <recommendedName>
        <fullName evidence="10">Branched-chain-amino-acid aminotransferase</fullName>
        <ecNumber evidence="10">2.6.1.42</ecNumber>
    </recommendedName>
</protein>
<dbReference type="Pfam" id="PF01063">
    <property type="entry name" value="Aminotran_4"/>
    <property type="match status" value="1"/>
</dbReference>
<comment type="catalytic activity">
    <reaction evidence="10">
        <text>L-isoleucine + 2-oxoglutarate = (S)-3-methyl-2-oxopentanoate + L-glutamate</text>
        <dbReference type="Rhea" id="RHEA:24801"/>
        <dbReference type="ChEBI" id="CHEBI:16810"/>
        <dbReference type="ChEBI" id="CHEBI:29985"/>
        <dbReference type="ChEBI" id="CHEBI:35146"/>
        <dbReference type="ChEBI" id="CHEBI:58045"/>
        <dbReference type="EC" id="2.6.1.42"/>
    </reaction>
</comment>
<keyword evidence="7 10" id="KW-0100">Branched-chain amino acid biosynthesis</keyword>
<comment type="similarity">
    <text evidence="2 8">Belongs to the class-IV pyridoxal-phosphate-dependent aminotransferase family.</text>
</comment>
<dbReference type="CDD" id="cd01557">
    <property type="entry name" value="BCAT_beta_family"/>
    <property type="match status" value="1"/>
</dbReference>
<keyword evidence="12" id="KW-1185">Reference proteome</keyword>
<keyword evidence="5 10" id="KW-0808">Transferase</keyword>
<dbReference type="EC" id="2.6.1.42" evidence="10"/>
<evidence type="ECO:0000256" key="3">
    <source>
        <dbReference type="ARBA" id="ARBA00022576"/>
    </source>
</evidence>
<gene>
    <name evidence="11" type="ORF">CVLEPA_LOCUS962</name>
</gene>
<sequence length="399" mass="45300">MLQLVRCARILRPKKNGTLASIQPHRTHLSFKASDLTYRLTSHPKPKPANPEECAFGSHYTDHMLSVKWDEENGWGIPCIKPLENLSLHPATSVFHYAIELFEGMKAFHTEDNRIAMFRPMENMKRMYMSAERSCLPTFDQKELLDCISELVRVDQDWVPRSNKASLYIRPTMIGTEPSLGVQRSLSALLYCILSPVGPYFKTGTLNPVSLLADPKYIRAAEGGAGAYKLGSNYGPTISIQHEAEKQGFQQVLWLYGDNQQLTEVGTMNVFVFWINDHGDKELVTASLDRGLILPGVIRSSLLELAKQWGEFKVTEGVITMEDIILKLQENRILEIFGTGTACVVCPVERIRYMGKDYHIPTMENGPYVAKKYYKQLTDIQYGKVQHEWSHTVVDNVKK</sequence>
<dbReference type="EMBL" id="CAWYQH010000001">
    <property type="protein sequence ID" value="CAK8671937.1"/>
    <property type="molecule type" value="Genomic_DNA"/>
</dbReference>
<dbReference type="InterPro" id="IPR036038">
    <property type="entry name" value="Aminotransferase-like"/>
</dbReference>
<dbReference type="Gene3D" id="3.20.10.10">
    <property type="entry name" value="D-amino Acid Aminotransferase, subunit A, domain 2"/>
    <property type="match status" value="1"/>
</dbReference>
<dbReference type="InterPro" id="IPR043132">
    <property type="entry name" value="BCAT-like_C"/>
</dbReference>
<comment type="caution">
    <text evidence="11">The sequence shown here is derived from an EMBL/GenBank/DDBJ whole genome shotgun (WGS) entry which is preliminary data.</text>
</comment>
<dbReference type="Gene3D" id="3.30.470.10">
    <property type="match status" value="1"/>
</dbReference>
<evidence type="ECO:0000256" key="2">
    <source>
        <dbReference type="ARBA" id="ARBA00009320"/>
    </source>
</evidence>
<dbReference type="Proteomes" id="UP001642483">
    <property type="component" value="Unassembled WGS sequence"/>
</dbReference>
<proteinExistence type="inferred from homology"/>
<evidence type="ECO:0000256" key="8">
    <source>
        <dbReference type="RuleBase" id="RU004106"/>
    </source>
</evidence>